<feature type="domain" description="S1 motif" evidence="8">
    <location>
        <begin position="364"/>
        <end position="434"/>
    </location>
</feature>
<dbReference type="GO" id="GO:0022627">
    <property type="term" value="C:cytosolic small ribosomal subunit"/>
    <property type="evidence" value="ECO:0007669"/>
    <property type="project" value="TreeGrafter"/>
</dbReference>
<feature type="domain" description="S1 motif" evidence="8">
    <location>
        <begin position="105"/>
        <end position="171"/>
    </location>
</feature>
<evidence type="ECO:0000256" key="1">
    <source>
        <dbReference type="ARBA" id="ARBA00006767"/>
    </source>
</evidence>
<dbReference type="OrthoDB" id="9804077at2"/>
<protein>
    <recommendedName>
        <fullName evidence="6">30S ribosomal protein S1</fullName>
    </recommendedName>
</protein>
<keyword evidence="10" id="KW-1185">Reference proteome</keyword>
<feature type="domain" description="S1 motif" evidence="8">
    <location>
        <begin position="21"/>
        <end position="87"/>
    </location>
</feature>
<dbReference type="EMBL" id="AP014879">
    <property type="protein sequence ID" value="BAV33497.1"/>
    <property type="molecule type" value="Genomic_DNA"/>
</dbReference>
<accession>A0A1B4XFB4</accession>
<evidence type="ECO:0000256" key="6">
    <source>
        <dbReference type="PIRNR" id="PIRNR002111"/>
    </source>
</evidence>
<dbReference type="PROSITE" id="PS50126">
    <property type="entry name" value="S1"/>
    <property type="match status" value="6"/>
</dbReference>
<dbReference type="NCBIfam" id="NF004952">
    <property type="entry name" value="PRK06299.1-2"/>
    <property type="match status" value="1"/>
</dbReference>
<evidence type="ECO:0000259" key="8">
    <source>
        <dbReference type="PROSITE" id="PS50126"/>
    </source>
</evidence>
<dbReference type="FunCoup" id="A0A1B4XFB4">
    <property type="interactions" value="552"/>
</dbReference>
<dbReference type="NCBIfam" id="NF005208">
    <property type="entry name" value="PRK06676.1"/>
    <property type="match status" value="1"/>
</dbReference>
<dbReference type="InterPro" id="IPR050437">
    <property type="entry name" value="Ribos_protein_bS1-like"/>
</dbReference>
<dbReference type="PANTHER" id="PTHR10724">
    <property type="entry name" value="30S RIBOSOMAL PROTEIN S1"/>
    <property type="match status" value="1"/>
</dbReference>
<dbReference type="AlphaFoldDB" id="A0A1B4XFB4"/>
<dbReference type="NCBIfam" id="NF004954">
    <property type="entry name" value="PRK06299.1-4"/>
    <property type="match status" value="1"/>
</dbReference>
<evidence type="ECO:0000256" key="7">
    <source>
        <dbReference type="SAM" id="MobiDB-lite"/>
    </source>
</evidence>
<organism evidence="9 10">
    <name type="scientific">Sulfuricaulis limicola</name>
    <dbReference type="NCBI Taxonomy" id="1620215"/>
    <lineage>
        <taxon>Bacteria</taxon>
        <taxon>Pseudomonadati</taxon>
        <taxon>Pseudomonadota</taxon>
        <taxon>Gammaproteobacteria</taxon>
        <taxon>Acidiferrobacterales</taxon>
        <taxon>Acidiferrobacteraceae</taxon>
        <taxon>Sulfuricaulis</taxon>
    </lineage>
</organism>
<dbReference type="CDD" id="cd04465">
    <property type="entry name" value="S1_RPS1_repeat_ec2_hs2"/>
    <property type="match status" value="1"/>
</dbReference>
<sequence>MTESFAQLFEESLNKVHLRSGELITGEVVHVDENIVVVYAGLKSEAVIPVAEFQDARGEVTVKVGDTVEVVIEMLEDGSGETRLSREKACRAKAWEDLEKAFEVQSIVTGVMTGKVKGGYTVAMNTIRAFLPSSLVDVRPVRDPSYLEGKELEFKVIKIDRKRNNVVVSRRAVVEKEISAEREALLSGLEEGQTVKGVVKNLTDYGAFIDLGGIDGLLHITDLAWKRVKHPSEVLKIGDEIEAKVLRYDRERNRVSLGLKQLGDDPWVDIQRRYPEGTRLFGKVTNITDYGAFVEIEPGVEGLVHVSEMDWTNKNIHPTKVVQLGDEVEVMILDIDTERRRISLGMKQCQPNPWEEFASNHNKNDKVSGKIKSITDFGIFVGLDGGIDGLIHLSDLSWAMPGEEAVRNYKKGDEIEAVILAVDPERERISLGVKQLDGDPFASYVAVHGKGSVVKGTVTSVEAKGAVIKLADEVEGYLRASDIARERIEDARSALKDGDEVEAKITTIDRKNRKISLSVRAKDMEEENEAVQEYARKGGSATSSLGDKLKEKLGGHDSSDT</sequence>
<dbReference type="CDD" id="cd05688">
    <property type="entry name" value="S1_RPS1_repeat_ec3"/>
    <property type="match status" value="1"/>
</dbReference>
<dbReference type="CDD" id="cd05689">
    <property type="entry name" value="S1_RPS1_repeat_ec4"/>
    <property type="match status" value="1"/>
</dbReference>
<dbReference type="CDD" id="cd05691">
    <property type="entry name" value="S1_RPS1_repeat_ec6"/>
    <property type="match status" value="1"/>
</dbReference>
<dbReference type="InterPro" id="IPR000110">
    <property type="entry name" value="Ribosomal_bS1"/>
</dbReference>
<keyword evidence="5 6" id="KW-0687">Ribonucleoprotein</keyword>
<feature type="domain" description="S1 motif" evidence="8">
    <location>
        <begin position="451"/>
        <end position="520"/>
    </location>
</feature>
<gene>
    <name evidence="9" type="ORF">SCL_1184</name>
</gene>
<dbReference type="CDD" id="cd05687">
    <property type="entry name" value="S1_RPS1_repeat_ec1_hs1"/>
    <property type="match status" value="1"/>
</dbReference>
<dbReference type="SUPFAM" id="SSF50249">
    <property type="entry name" value="Nucleic acid-binding proteins"/>
    <property type="match status" value="6"/>
</dbReference>
<dbReference type="Gene3D" id="2.40.50.140">
    <property type="entry name" value="Nucleic acid-binding proteins"/>
    <property type="match status" value="6"/>
</dbReference>
<dbReference type="NCBIfam" id="TIGR00717">
    <property type="entry name" value="rpsA"/>
    <property type="match status" value="1"/>
</dbReference>
<dbReference type="Proteomes" id="UP000243180">
    <property type="component" value="Chromosome"/>
</dbReference>
<feature type="region of interest" description="Disordered" evidence="7">
    <location>
        <begin position="522"/>
        <end position="561"/>
    </location>
</feature>
<dbReference type="Pfam" id="PF00575">
    <property type="entry name" value="S1"/>
    <property type="match status" value="6"/>
</dbReference>
<feature type="domain" description="S1 motif" evidence="8">
    <location>
        <begin position="277"/>
        <end position="347"/>
    </location>
</feature>
<dbReference type="KEGG" id="slim:SCL_1184"/>
<feature type="domain" description="S1 motif" evidence="8">
    <location>
        <begin position="192"/>
        <end position="260"/>
    </location>
</feature>
<dbReference type="SMART" id="SM00316">
    <property type="entry name" value="S1"/>
    <property type="match status" value="6"/>
</dbReference>
<dbReference type="RefSeq" id="WP_096360345.1">
    <property type="nucleotide sequence ID" value="NZ_AP014879.1"/>
</dbReference>
<dbReference type="GO" id="GO:0003735">
    <property type="term" value="F:structural constituent of ribosome"/>
    <property type="evidence" value="ECO:0007669"/>
    <property type="project" value="InterPro"/>
</dbReference>
<evidence type="ECO:0000313" key="9">
    <source>
        <dbReference type="EMBL" id="BAV33497.1"/>
    </source>
</evidence>
<dbReference type="InterPro" id="IPR003029">
    <property type="entry name" value="S1_domain"/>
</dbReference>
<evidence type="ECO:0000313" key="10">
    <source>
        <dbReference type="Proteomes" id="UP000243180"/>
    </source>
</evidence>
<dbReference type="InterPro" id="IPR012340">
    <property type="entry name" value="NA-bd_OB-fold"/>
</dbReference>
<dbReference type="PIRSF" id="PIRSF002111">
    <property type="entry name" value="RpsA"/>
    <property type="match status" value="1"/>
</dbReference>
<evidence type="ECO:0000256" key="4">
    <source>
        <dbReference type="ARBA" id="ARBA00022980"/>
    </source>
</evidence>
<dbReference type="FunFam" id="2.40.50.140:FF:000011">
    <property type="entry name" value="30S ribosomal protein S1"/>
    <property type="match status" value="1"/>
</dbReference>
<dbReference type="InParanoid" id="A0A1B4XFB4"/>
<evidence type="ECO:0000256" key="5">
    <source>
        <dbReference type="ARBA" id="ARBA00023274"/>
    </source>
</evidence>
<reference evidence="9 10" key="1">
    <citation type="submission" date="2015-05" db="EMBL/GenBank/DDBJ databases">
        <title>Complete genome sequence of a sulfur-oxidizing gammaproteobacterium strain HA5.</title>
        <authorList>
            <person name="Miura A."/>
            <person name="Kojima H."/>
            <person name="Fukui M."/>
        </authorList>
    </citation>
    <scope>NUCLEOTIDE SEQUENCE [LARGE SCALE GENOMIC DNA]</scope>
    <source>
        <strain evidence="9 10">HA5</strain>
    </source>
</reference>
<dbReference type="InterPro" id="IPR035104">
    <property type="entry name" value="Ribosomal_protein_S1-like"/>
</dbReference>
<keyword evidence="2" id="KW-0677">Repeat</keyword>
<evidence type="ECO:0000256" key="3">
    <source>
        <dbReference type="ARBA" id="ARBA00022884"/>
    </source>
</evidence>
<dbReference type="PRINTS" id="PR00681">
    <property type="entry name" value="RIBOSOMALS1"/>
</dbReference>
<dbReference type="GO" id="GO:0006412">
    <property type="term" value="P:translation"/>
    <property type="evidence" value="ECO:0007669"/>
    <property type="project" value="InterPro"/>
</dbReference>
<keyword evidence="4 6" id="KW-0689">Ribosomal protein</keyword>
<dbReference type="GO" id="GO:0003729">
    <property type="term" value="F:mRNA binding"/>
    <property type="evidence" value="ECO:0007669"/>
    <property type="project" value="TreeGrafter"/>
</dbReference>
<feature type="compositionally biased region" description="Basic and acidic residues" evidence="7">
    <location>
        <begin position="547"/>
        <end position="561"/>
    </location>
</feature>
<comment type="similarity">
    <text evidence="1 6">Belongs to the bacterial ribosomal protein bS1 family.</text>
</comment>
<keyword evidence="3 6" id="KW-0694">RNA-binding</keyword>
<evidence type="ECO:0000256" key="2">
    <source>
        <dbReference type="ARBA" id="ARBA00022737"/>
    </source>
</evidence>
<dbReference type="PANTHER" id="PTHR10724:SF7">
    <property type="entry name" value="SMALL RIBOSOMAL SUBUNIT PROTEIN BS1C"/>
    <property type="match status" value="1"/>
</dbReference>
<comment type="function">
    <text evidence="6">Binds mRNA; thus facilitating recognition of the initiation point. It is needed to translate mRNA with a short Shine-Dalgarno (SD) purine-rich sequence.</text>
</comment>
<dbReference type="FunFam" id="2.40.50.140:FF:000016">
    <property type="entry name" value="30S ribosomal protein S1"/>
    <property type="match status" value="1"/>
</dbReference>
<proteinExistence type="inferred from homology"/>
<dbReference type="FunFam" id="2.40.50.140:FF:000018">
    <property type="entry name" value="30S ribosomal protein S1"/>
    <property type="match status" value="1"/>
</dbReference>
<name>A0A1B4XFB4_9GAMM</name>